<proteinExistence type="predicted"/>
<dbReference type="InterPro" id="IPR008271">
    <property type="entry name" value="Ser/Thr_kinase_AS"/>
</dbReference>
<dbReference type="InterPro" id="IPR032812">
    <property type="entry name" value="SbsA_Ig"/>
</dbReference>
<dbReference type="Proteomes" id="UP000702544">
    <property type="component" value="Unassembled WGS sequence"/>
</dbReference>
<evidence type="ECO:0000313" key="12">
    <source>
        <dbReference type="Proteomes" id="UP000702544"/>
    </source>
</evidence>
<feature type="binding site" evidence="8">
    <location>
        <position position="43"/>
    </location>
    <ligand>
        <name>ATP</name>
        <dbReference type="ChEBI" id="CHEBI:30616"/>
    </ligand>
</feature>
<keyword evidence="6 11" id="KW-0418">Kinase</keyword>
<evidence type="ECO:0000256" key="1">
    <source>
        <dbReference type="ARBA" id="ARBA00012513"/>
    </source>
</evidence>
<accession>A0AAE4ZBV4</accession>
<evidence type="ECO:0000256" key="6">
    <source>
        <dbReference type="ARBA" id="ARBA00022777"/>
    </source>
</evidence>
<dbReference type="Pfam" id="PF00069">
    <property type="entry name" value="Pkinase"/>
    <property type="match status" value="1"/>
</dbReference>
<feature type="compositionally biased region" description="Basic and acidic residues" evidence="9">
    <location>
        <begin position="289"/>
        <end position="298"/>
    </location>
</feature>
<dbReference type="SUPFAM" id="SSF56112">
    <property type="entry name" value="Protein kinase-like (PK-like)"/>
    <property type="match status" value="1"/>
</dbReference>
<evidence type="ECO:0000256" key="2">
    <source>
        <dbReference type="ARBA" id="ARBA00022527"/>
    </source>
</evidence>
<feature type="domain" description="Protein kinase" evidence="10">
    <location>
        <begin position="14"/>
        <end position="273"/>
    </location>
</feature>
<evidence type="ECO:0000256" key="5">
    <source>
        <dbReference type="ARBA" id="ARBA00022741"/>
    </source>
</evidence>
<dbReference type="InterPro" id="IPR017441">
    <property type="entry name" value="Protein_kinase_ATP_BS"/>
</dbReference>
<sequence>MKKDIFLGRRVAVYRIDQFLGEGGFAFVYKARDTNLEIDVALKVLKPAFAYDEVFEENFRREAHRAAKFRHPNVVAIHYAGKDDDIVFFSMDLLPTGLKDLMKPGVPLNDGVIVKVGCDVASALQFAHTHEGGIVHRDLKPDNILFDRHGNAVVTDFGIAEAATNYTAATGTTVYVGTPKYMSPEQARGQRVDHRSDIYSLGVTLYEMATGQAPFTGRDWFELGRKHIEELPTLPTELNSGIDAELERIILKCLQKNPGDRYQSAEQLRNELMSLDSGSGQRTLVLTVEKPEEEKKEPSTPATPAPSVQEAQQEEARQVQRAPANLYEATTQPPPKRGRGWLWLLLVAALAGTVTAYALDVGGFRQLGEEKLPFLANLPVVGTGSTYTTSFFYPTVEGGAEVIEPRFEIDFNKPIDPSTATSANVRLIGPNGRQLPSEIEVRADGRQIVLTASARLRYDTEYSIEITPQLLSVDGRPVYRNSRSSEPGATFNFDTRLPPPDTEPPTVESSTPEAGATGVSVNGPLALTFSEPIDPTTVNSETIRLRDPQGSYIAIQVLTHENQRTVQIQPAAPLDRGVRYTLLIGPQVTDRSGNTISRDSIVFATVGGGPVATAPARPATLSVKILPTEATPLVSIVIDGEVIGNPPRLDIELPSQVRHEVRLIGKPQLSNHQLLLHEESFIPAPGQHREIMEEIRPFGWVTVNAEPTADVFIDDNFVGSTPVAGYTLYAGTHKLELHPTAQDSDRFGIYTTRFEVPPFNGQNLGRIRLPAK</sequence>
<dbReference type="Pfam" id="PF13205">
    <property type="entry name" value="Big_5"/>
    <property type="match status" value="2"/>
</dbReference>
<dbReference type="PROSITE" id="PS00107">
    <property type="entry name" value="PROTEIN_KINASE_ATP"/>
    <property type="match status" value="1"/>
</dbReference>
<dbReference type="CDD" id="cd14014">
    <property type="entry name" value="STKc_PknB_like"/>
    <property type="match status" value="1"/>
</dbReference>
<name>A0AAE4ZBV4_9BACT</name>
<evidence type="ECO:0000256" key="7">
    <source>
        <dbReference type="ARBA" id="ARBA00022840"/>
    </source>
</evidence>
<evidence type="ECO:0000256" key="8">
    <source>
        <dbReference type="PROSITE-ProRule" id="PRU10141"/>
    </source>
</evidence>
<dbReference type="InterPro" id="IPR011009">
    <property type="entry name" value="Kinase-like_dom_sf"/>
</dbReference>
<organism evidence="11 12">
    <name type="scientific">Candidatus Kutchimonas denitrificans</name>
    <dbReference type="NCBI Taxonomy" id="3056748"/>
    <lineage>
        <taxon>Bacteria</taxon>
        <taxon>Pseudomonadati</taxon>
        <taxon>Gemmatimonadota</taxon>
        <taxon>Gemmatimonadia</taxon>
        <taxon>Candidatus Palauibacterales</taxon>
        <taxon>Candidatus Palauibacteraceae</taxon>
        <taxon>Candidatus Kutchimonas</taxon>
    </lineage>
</organism>
<evidence type="ECO:0000313" key="11">
    <source>
        <dbReference type="EMBL" id="NIR74635.1"/>
    </source>
</evidence>
<keyword evidence="3" id="KW-0808">Transferase</keyword>
<dbReference type="PROSITE" id="PS50011">
    <property type="entry name" value="PROTEIN_KINASE_DOM"/>
    <property type="match status" value="1"/>
</dbReference>
<dbReference type="EMBL" id="JAACAK010000046">
    <property type="protein sequence ID" value="NIR74635.1"/>
    <property type="molecule type" value="Genomic_DNA"/>
</dbReference>
<dbReference type="PROSITE" id="PS00108">
    <property type="entry name" value="PROTEIN_KINASE_ST"/>
    <property type="match status" value="1"/>
</dbReference>
<keyword evidence="2" id="KW-0723">Serine/threonine-protein kinase</keyword>
<feature type="region of interest" description="Disordered" evidence="9">
    <location>
        <begin position="289"/>
        <end position="332"/>
    </location>
</feature>
<dbReference type="PANTHER" id="PTHR43289">
    <property type="entry name" value="MITOGEN-ACTIVATED PROTEIN KINASE KINASE KINASE 20-RELATED"/>
    <property type="match status" value="1"/>
</dbReference>
<dbReference type="PANTHER" id="PTHR43289:SF34">
    <property type="entry name" value="SERINE_THREONINE-PROTEIN KINASE YBDM-RELATED"/>
    <property type="match status" value="1"/>
</dbReference>
<evidence type="ECO:0000256" key="3">
    <source>
        <dbReference type="ARBA" id="ARBA00022679"/>
    </source>
</evidence>
<evidence type="ECO:0000256" key="9">
    <source>
        <dbReference type="SAM" id="MobiDB-lite"/>
    </source>
</evidence>
<dbReference type="InterPro" id="IPR000719">
    <property type="entry name" value="Prot_kinase_dom"/>
</dbReference>
<keyword evidence="5 8" id="KW-0547">Nucleotide-binding</keyword>
<comment type="caution">
    <text evidence="11">The sequence shown here is derived from an EMBL/GenBank/DDBJ whole genome shotgun (WGS) entry which is preliminary data.</text>
</comment>
<dbReference type="Gene3D" id="3.30.200.20">
    <property type="entry name" value="Phosphorylase Kinase, domain 1"/>
    <property type="match status" value="1"/>
</dbReference>
<protein>
    <recommendedName>
        <fullName evidence="1">non-specific serine/threonine protein kinase</fullName>
        <ecNumber evidence="1">2.7.11.1</ecNumber>
    </recommendedName>
</protein>
<feature type="region of interest" description="Disordered" evidence="9">
    <location>
        <begin position="478"/>
        <end position="520"/>
    </location>
</feature>
<dbReference type="Gene3D" id="1.10.510.10">
    <property type="entry name" value="Transferase(Phosphotransferase) domain 1"/>
    <property type="match status" value="1"/>
</dbReference>
<keyword evidence="4" id="KW-0732">Signal</keyword>
<evidence type="ECO:0000259" key="10">
    <source>
        <dbReference type="PROSITE" id="PS50011"/>
    </source>
</evidence>
<reference evidence="11 12" key="1">
    <citation type="submission" date="2020-01" db="EMBL/GenBank/DDBJ databases">
        <title>Genomes assembled from Gulf of Kutch pelagic sediment metagenomes.</title>
        <authorList>
            <person name="Chandrashekar M."/>
            <person name="Mahajan M.S."/>
            <person name="Dave K.J."/>
            <person name="Vatsa P."/>
            <person name="Nathani N.M."/>
        </authorList>
    </citation>
    <scope>NUCLEOTIDE SEQUENCE [LARGE SCALE GENOMIC DNA]</scope>
    <source>
        <strain evidence="11">KS3-K002</strain>
    </source>
</reference>
<keyword evidence="7 8" id="KW-0067">ATP-binding</keyword>
<evidence type="ECO:0000256" key="4">
    <source>
        <dbReference type="ARBA" id="ARBA00022729"/>
    </source>
</evidence>
<dbReference type="AlphaFoldDB" id="A0AAE4ZBV4"/>
<dbReference type="GO" id="GO:0005524">
    <property type="term" value="F:ATP binding"/>
    <property type="evidence" value="ECO:0007669"/>
    <property type="project" value="UniProtKB-UniRule"/>
</dbReference>
<dbReference type="EC" id="2.7.11.1" evidence="1"/>
<dbReference type="SMART" id="SM00220">
    <property type="entry name" value="S_TKc"/>
    <property type="match status" value="1"/>
</dbReference>
<dbReference type="Gene3D" id="2.60.40.1220">
    <property type="match status" value="2"/>
</dbReference>
<gene>
    <name evidence="11" type="ORF">GWO12_05925</name>
</gene>
<dbReference type="GO" id="GO:0004674">
    <property type="term" value="F:protein serine/threonine kinase activity"/>
    <property type="evidence" value="ECO:0007669"/>
    <property type="project" value="UniProtKB-KW"/>
</dbReference>
<dbReference type="FunFam" id="1.10.510.10:FF:000021">
    <property type="entry name" value="Serine/threonine protein kinase"/>
    <property type="match status" value="1"/>
</dbReference>
<dbReference type="InterPro" id="IPR014755">
    <property type="entry name" value="Cu-Rt/internalin_Ig-like"/>
</dbReference>